<proteinExistence type="predicted"/>
<evidence type="ECO:0000313" key="1">
    <source>
        <dbReference type="EMBL" id="PZX02364.1"/>
    </source>
</evidence>
<organism evidence="1 2">
    <name type="scientific">Psychrobacillus insolitus</name>
    <dbReference type="NCBI Taxonomy" id="1461"/>
    <lineage>
        <taxon>Bacteria</taxon>
        <taxon>Bacillati</taxon>
        <taxon>Bacillota</taxon>
        <taxon>Bacilli</taxon>
        <taxon>Bacillales</taxon>
        <taxon>Bacillaceae</taxon>
        <taxon>Psychrobacillus</taxon>
    </lineage>
</organism>
<dbReference type="Proteomes" id="UP000248646">
    <property type="component" value="Unassembled WGS sequence"/>
</dbReference>
<accession>A0A2W7MBW7</accession>
<gene>
    <name evidence="1" type="ORF">C7437_1123</name>
</gene>
<name>A0A2W7MBW7_9BACI</name>
<dbReference type="RefSeq" id="WP_111440903.1">
    <property type="nucleotide sequence ID" value="NZ_QKZI01000012.1"/>
</dbReference>
<protein>
    <submittedName>
        <fullName evidence="1">Uncharacterized protein</fullName>
    </submittedName>
</protein>
<keyword evidence="2" id="KW-1185">Reference proteome</keyword>
<dbReference type="AlphaFoldDB" id="A0A2W7MBW7"/>
<evidence type="ECO:0000313" key="2">
    <source>
        <dbReference type="Proteomes" id="UP000248646"/>
    </source>
</evidence>
<dbReference type="EMBL" id="QKZI01000012">
    <property type="protein sequence ID" value="PZX02364.1"/>
    <property type="molecule type" value="Genomic_DNA"/>
</dbReference>
<reference evidence="1 2" key="1">
    <citation type="submission" date="2018-06" db="EMBL/GenBank/DDBJ databases">
        <title>Genomic Encyclopedia of Type Strains, Phase IV (KMG-IV): sequencing the most valuable type-strain genomes for metagenomic binning, comparative biology and taxonomic classification.</title>
        <authorList>
            <person name="Goeker M."/>
        </authorList>
    </citation>
    <scope>NUCLEOTIDE SEQUENCE [LARGE SCALE GENOMIC DNA]</scope>
    <source>
        <strain evidence="1 2">DSM 5</strain>
    </source>
</reference>
<sequence>MDFTEEEFALIPLDLIDDTTTFASPLDKLLMICFIRNEYEESIRTEQLAKMTCTTVEEVEESFMRLIEMGLLQTHDLTLQ</sequence>
<comment type="caution">
    <text evidence="1">The sequence shown here is derived from an EMBL/GenBank/DDBJ whole genome shotgun (WGS) entry which is preliminary data.</text>
</comment>